<keyword evidence="5" id="KW-0805">Transcription regulation</keyword>
<evidence type="ECO:0000256" key="2">
    <source>
        <dbReference type="ARBA" id="ARBA00022723"/>
    </source>
</evidence>
<evidence type="ECO:0000313" key="12">
    <source>
        <dbReference type="Proteomes" id="UP000308652"/>
    </source>
</evidence>
<dbReference type="InterPro" id="IPR051061">
    <property type="entry name" value="Zinc_finger_trans_reg"/>
</dbReference>
<feature type="domain" description="C2H2-type" evidence="10">
    <location>
        <begin position="236"/>
        <end position="265"/>
    </location>
</feature>
<reference evidence="11 12" key="1">
    <citation type="journal article" date="2019" name="Nat. Ecol. Evol.">
        <title>Megaphylogeny resolves global patterns of mushroom evolution.</title>
        <authorList>
            <person name="Varga T."/>
            <person name="Krizsan K."/>
            <person name="Foldi C."/>
            <person name="Dima B."/>
            <person name="Sanchez-Garcia M."/>
            <person name="Sanchez-Ramirez S."/>
            <person name="Szollosi G.J."/>
            <person name="Szarkandi J.G."/>
            <person name="Papp V."/>
            <person name="Albert L."/>
            <person name="Andreopoulos W."/>
            <person name="Angelini C."/>
            <person name="Antonin V."/>
            <person name="Barry K.W."/>
            <person name="Bougher N.L."/>
            <person name="Buchanan P."/>
            <person name="Buyck B."/>
            <person name="Bense V."/>
            <person name="Catcheside P."/>
            <person name="Chovatia M."/>
            <person name="Cooper J."/>
            <person name="Damon W."/>
            <person name="Desjardin D."/>
            <person name="Finy P."/>
            <person name="Geml J."/>
            <person name="Haridas S."/>
            <person name="Hughes K."/>
            <person name="Justo A."/>
            <person name="Karasinski D."/>
            <person name="Kautmanova I."/>
            <person name="Kiss B."/>
            <person name="Kocsube S."/>
            <person name="Kotiranta H."/>
            <person name="LaButti K.M."/>
            <person name="Lechner B.E."/>
            <person name="Liimatainen K."/>
            <person name="Lipzen A."/>
            <person name="Lukacs Z."/>
            <person name="Mihaltcheva S."/>
            <person name="Morgado L.N."/>
            <person name="Niskanen T."/>
            <person name="Noordeloos M.E."/>
            <person name="Ohm R.A."/>
            <person name="Ortiz-Santana B."/>
            <person name="Ovrebo C."/>
            <person name="Racz N."/>
            <person name="Riley R."/>
            <person name="Savchenko A."/>
            <person name="Shiryaev A."/>
            <person name="Soop K."/>
            <person name="Spirin V."/>
            <person name="Szebenyi C."/>
            <person name="Tomsovsky M."/>
            <person name="Tulloss R.E."/>
            <person name="Uehling J."/>
            <person name="Grigoriev I.V."/>
            <person name="Vagvolgyi C."/>
            <person name="Papp T."/>
            <person name="Martin F.M."/>
            <person name="Miettinen O."/>
            <person name="Hibbett D.S."/>
            <person name="Nagy L.G."/>
        </authorList>
    </citation>
    <scope>NUCLEOTIDE SEQUENCE [LARGE SCALE GENOMIC DNA]</scope>
    <source>
        <strain evidence="11 12">CBS 166.37</strain>
    </source>
</reference>
<keyword evidence="4" id="KW-0862">Zinc</keyword>
<evidence type="ECO:0000256" key="4">
    <source>
        <dbReference type="ARBA" id="ARBA00022833"/>
    </source>
</evidence>
<dbReference type="SMART" id="SM00355">
    <property type="entry name" value="ZnF_C2H2"/>
    <property type="match status" value="3"/>
</dbReference>
<evidence type="ECO:0000313" key="11">
    <source>
        <dbReference type="EMBL" id="TFK35841.1"/>
    </source>
</evidence>
<evidence type="ECO:0000259" key="10">
    <source>
        <dbReference type="PROSITE" id="PS50157"/>
    </source>
</evidence>
<gene>
    <name evidence="11" type="ORF">BDQ12DRAFT_265457</name>
</gene>
<evidence type="ECO:0000256" key="5">
    <source>
        <dbReference type="ARBA" id="ARBA00023015"/>
    </source>
</evidence>
<sequence length="330" mass="36660">MPVSKSSSHFSGMKSESSAYSINFQTTQDNRGPVLKIFASYADDVSLNPGSEYNLYDDPQLSLSHWLTPSLSEMGSCEPEFQPPSLMASCNPYETSYVPFDENFDNNNTFWPYDQSNYLNPLLASLNATGSMNPASPSMSSISSSSFSDDRAASPPPPLNEFANIFDFNFLTSLQNDASTSSWSRTFPSTFPSRSGVASPSPSCSSTDHCDTKSASSRDSSPSHSESDLSRQRRRFPCLIIGCDRRFTSQYTLKVHMEAHKPKPRVSFPCTLGCTERFSRQHDRLRHEVAKHGKVCEFSCEECGRFFSTKKTLGNHKCPVAQGGTRWVNN</sequence>
<feature type="domain" description="C2H2-type" evidence="10">
    <location>
        <begin position="298"/>
        <end position="327"/>
    </location>
</feature>
<feature type="compositionally biased region" description="Low complexity" evidence="9">
    <location>
        <begin position="133"/>
        <end position="147"/>
    </location>
</feature>
<dbReference type="GO" id="GO:0005634">
    <property type="term" value="C:nucleus"/>
    <property type="evidence" value="ECO:0007669"/>
    <property type="project" value="UniProtKB-SubCell"/>
</dbReference>
<dbReference type="GO" id="GO:0008270">
    <property type="term" value="F:zinc ion binding"/>
    <property type="evidence" value="ECO:0007669"/>
    <property type="project" value="UniProtKB-KW"/>
</dbReference>
<keyword evidence="12" id="KW-1185">Reference proteome</keyword>
<dbReference type="GO" id="GO:0006357">
    <property type="term" value="P:regulation of transcription by RNA polymerase II"/>
    <property type="evidence" value="ECO:0007669"/>
    <property type="project" value="TreeGrafter"/>
</dbReference>
<feature type="region of interest" description="Disordered" evidence="9">
    <location>
        <begin position="133"/>
        <end position="155"/>
    </location>
</feature>
<feature type="compositionally biased region" description="Low complexity" evidence="9">
    <location>
        <begin position="192"/>
        <end position="206"/>
    </location>
</feature>
<evidence type="ECO:0000256" key="7">
    <source>
        <dbReference type="ARBA" id="ARBA00023242"/>
    </source>
</evidence>
<comment type="subcellular location">
    <subcellularLocation>
        <location evidence="1">Nucleus</location>
    </subcellularLocation>
</comment>
<dbReference type="OrthoDB" id="8117402at2759"/>
<keyword evidence="2" id="KW-0479">Metal-binding</keyword>
<keyword evidence="3 8" id="KW-0863">Zinc-finger</keyword>
<feature type="region of interest" description="Disordered" evidence="9">
    <location>
        <begin position="192"/>
        <end position="229"/>
    </location>
</feature>
<evidence type="ECO:0000256" key="9">
    <source>
        <dbReference type="SAM" id="MobiDB-lite"/>
    </source>
</evidence>
<name>A0A5C3M423_9AGAR</name>
<evidence type="ECO:0000256" key="8">
    <source>
        <dbReference type="PROSITE-ProRule" id="PRU00042"/>
    </source>
</evidence>
<dbReference type="InterPro" id="IPR013087">
    <property type="entry name" value="Znf_C2H2_type"/>
</dbReference>
<dbReference type="Gene3D" id="3.30.160.60">
    <property type="entry name" value="Classic Zinc Finger"/>
    <property type="match status" value="2"/>
</dbReference>
<protein>
    <recommendedName>
        <fullName evidence="10">C2H2-type domain-containing protein</fullName>
    </recommendedName>
</protein>
<accession>A0A5C3M423</accession>
<keyword evidence="6" id="KW-0804">Transcription</keyword>
<evidence type="ECO:0000256" key="3">
    <source>
        <dbReference type="ARBA" id="ARBA00022771"/>
    </source>
</evidence>
<dbReference type="PROSITE" id="PS50157">
    <property type="entry name" value="ZINC_FINGER_C2H2_2"/>
    <property type="match status" value="2"/>
</dbReference>
<dbReference type="PANTHER" id="PTHR46179">
    <property type="entry name" value="ZINC FINGER PROTEIN"/>
    <property type="match status" value="1"/>
</dbReference>
<dbReference type="AlphaFoldDB" id="A0A5C3M423"/>
<dbReference type="PROSITE" id="PS00028">
    <property type="entry name" value="ZINC_FINGER_C2H2_1"/>
    <property type="match status" value="1"/>
</dbReference>
<feature type="compositionally biased region" description="Low complexity" evidence="9">
    <location>
        <begin position="213"/>
        <end position="224"/>
    </location>
</feature>
<evidence type="ECO:0000256" key="6">
    <source>
        <dbReference type="ARBA" id="ARBA00023163"/>
    </source>
</evidence>
<dbReference type="Proteomes" id="UP000308652">
    <property type="component" value="Unassembled WGS sequence"/>
</dbReference>
<dbReference type="Pfam" id="PF00096">
    <property type="entry name" value="zf-C2H2"/>
    <property type="match status" value="1"/>
</dbReference>
<proteinExistence type="predicted"/>
<keyword evidence="7" id="KW-0539">Nucleus</keyword>
<dbReference type="EMBL" id="ML213618">
    <property type="protein sequence ID" value="TFK35841.1"/>
    <property type="molecule type" value="Genomic_DNA"/>
</dbReference>
<dbReference type="PANTHER" id="PTHR46179:SF13">
    <property type="entry name" value="C2H2-TYPE DOMAIN-CONTAINING PROTEIN"/>
    <property type="match status" value="1"/>
</dbReference>
<dbReference type="STRING" id="68775.A0A5C3M423"/>
<evidence type="ECO:0000256" key="1">
    <source>
        <dbReference type="ARBA" id="ARBA00004123"/>
    </source>
</evidence>
<organism evidence="11 12">
    <name type="scientific">Crucibulum laeve</name>
    <dbReference type="NCBI Taxonomy" id="68775"/>
    <lineage>
        <taxon>Eukaryota</taxon>
        <taxon>Fungi</taxon>
        <taxon>Dikarya</taxon>
        <taxon>Basidiomycota</taxon>
        <taxon>Agaricomycotina</taxon>
        <taxon>Agaricomycetes</taxon>
        <taxon>Agaricomycetidae</taxon>
        <taxon>Agaricales</taxon>
        <taxon>Agaricineae</taxon>
        <taxon>Nidulariaceae</taxon>
        <taxon>Crucibulum</taxon>
    </lineage>
</organism>